<comment type="caution">
    <text evidence="1">The sequence shown here is derived from an EMBL/GenBank/DDBJ whole genome shotgun (WGS) entry which is preliminary data.</text>
</comment>
<dbReference type="EMBL" id="CAJVPM010009920">
    <property type="protein sequence ID" value="CAG8568386.1"/>
    <property type="molecule type" value="Genomic_DNA"/>
</dbReference>
<organism evidence="1 2">
    <name type="scientific">Scutellospora calospora</name>
    <dbReference type="NCBI Taxonomy" id="85575"/>
    <lineage>
        <taxon>Eukaryota</taxon>
        <taxon>Fungi</taxon>
        <taxon>Fungi incertae sedis</taxon>
        <taxon>Mucoromycota</taxon>
        <taxon>Glomeromycotina</taxon>
        <taxon>Glomeromycetes</taxon>
        <taxon>Diversisporales</taxon>
        <taxon>Gigasporaceae</taxon>
        <taxon>Scutellospora</taxon>
    </lineage>
</organism>
<dbReference type="Proteomes" id="UP000789860">
    <property type="component" value="Unassembled WGS sequence"/>
</dbReference>
<feature type="non-terminal residue" evidence="1">
    <location>
        <position position="1"/>
    </location>
</feature>
<evidence type="ECO:0000313" key="1">
    <source>
        <dbReference type="EMBL" id="CAG8568386.1"/>
    </source>
</evidence>
<gene>
    <name evidence="1" type="ORF">SCALOS_LOCUS5761</name>
</gene>
<sequence length="44" mass="5309">VLRKQKEIEFIRNESIAEKENRTEMEDSYEDSVNSISKEFIEED</sequence>
<accession>A0ACA9M3W1</accession>
<name>A0ACA9M3W1_9GLOM</name>
<reference evidence="1" key="1">
    <citation type="submission" date="2021-06" db="EMBL/GenBank/DDBJ databases">
        <authorList>
            <person name="Kallberg Y."/>
            <person name="Tangrot J."/>
            <person name="Rosling A."/>
        </authorList>
    </citation>
    <scope>NUCLEOTIDE SEQUENCE</scope>
    <source>
        <strain evidence="1">AU212A</strain>
    </source>
</reference>
<keyword evidence="2" id="KW-1185">Reference proteome</keyword>
<protein>
    <submittedName>
        <fullName evidence="1">4624_t:CDS:1</fullName>
    </submittedName>
</protein>
<proteinExistence type="predicted"/>
<evidence type="ECO:0000313" key="2">
    <source>
        <dbReference type="Proteomes" id="UP000789860"/>
    </source>
</evidence>